<organism evidence="27 28">
    <name type="scientific">Pholiota conissans</name>
    <dbReference type="NCBI Taxonomy" id="109636"/>
    <lineage>
        <taxon>Eukaryota</taxon>
        <taxon>Fungi</taxon>
        <taxon>Dikarya</taxon>
        <taxon>Basidiomycota</taxon>
        <taxon>Agaricomycotina</taxon>
        <taxon>Agaricomycetes</taxon>
        <taxon>Agaricomycetidae</taxon>
        <taxon>Agaricales</taxon>
        <taxon>Agaricineae</taxon>
        <taxon>Strophariaceae</taxon>
        <taxon>Pholiota</taxon>
    </lineage>
</organism>
<keyword evidence="16" id="KW-0520">NAD</keyword>
<feature type="transmembrane region" description="Helical" evidence="24">
    <location>
        <begin position="763"/>
        <end position="780"/>
    </location>
</feature>
<dbReference type="InterPro" id="IPR007698">
    <property type="entry name" value="AlaDH/PNT_NAD(H)-bd"/>
</dbReference>
<evidence type="ECO:0000256" key="14">
    <source>
        <dbReference type="ARBA" id="ARBA00022989"/>
    </source>
</evidence>
<keyword evidence="11" id="KW-0521">NADP</keyword>
<evidence type="ECO:0000256" key="3">
    <source>
        <dbReference type="ARBA" id="ARBA00005624"/>
    </source>
</evidence>
<dbReference type="NCBIfam" id="TIGR00561">
    <property type="entry name" value="pntA"/>
    <property type="match status" value="1"/>
</dbReference>
<feature type="transmembrane region" description="Helical" evidence="24">
    <location>
        <begin position="689"/>
        <end position="709"/>
    </location>
</feature>
<feature type="transmembrane region" description="Helical" evidence="24">
    <location>
        <begin position="633"/>
        <end position="652"/>
    </location>
</feature>
<dbReference type="SUPFAM" id="SSF52283">
    <property type="entry name" value="Formate/glycerate dehydrogenase catalytic domain-like"/>
    <property type="match status" value="1"/>
</dbReference>
<dbReference type="PANTHER" id="PTHR10160">
    <property type="entry name" value="NAD(P) TRANSHYDROGENASE"/>
    <property type="match status" value="1"/>
</dbReference>
<feature type="transmembrane region" description="Helical" evidence="24">
    <location>
        <begin position="658"/>
        <end position="677"/>
    </location>
</feature>
<evidence type="ECO:0000256" key="2">
    <source>
        <dbReference type="ARBA" id="ARBA00004429"/>
    </source>
</evidence>
<evidence type="ECO:0000256" key="15">
    <source>
        <dbReference type="ARBA" id="ARBA00022990"/>
    </source>
</evidence>
<accession>A0A9P5ZBP8</accession>
<dbReference type="PANTHER" id="PTHR10160:SF19">
    <property type="entry name" value="PROTON-TRANSLOCATING NAD(P)(+) TRANSHYDROGENASE"/>
    <property type="match status" value="1"/>
</dbReference>
<dbReference type="GO" id="GO:0008750">
    <property type="term" value="F:proton-translocating NAD(P)+ transhydrogenase activity"/>
    <property type="evidence" value="ECO:0007669"/>
    <property type="project" value="UniProtKB-EC"/>
</dbReference>
<keyword evidence="18 24" id="KW-0472">Membrane</keyword>
<keyword evidence="9" id="KW-0547">Nucleotide-binding</keyword>
<evidence type="ECO:0000313" key="27">
    <source>
        <dbReference type="EMBL" id="KAF9484729.1"/>
    </source>
</evidence>
<feature type="transmembrane region" description="Helical" evidence="24">
    <location>
        <begin position="515"/>
        <end position="536"/>
    </location>
</feature>
<evidence type="ECO:0000256" key="19">
    <source>
        <dbReference type="ARBA" id="ARBA00048202"/>
    </source>
</evidence>
<evidence type="ECO:0000256" key="1">
    <source>
        <dbReference type="ARBA" id="ARBA00004292"/>
    </source>
</evidence>
<comment type="function">
    <text evidence="20">The transhydrogenation between NADH and NADP is coupled to respiration and ATP hydrolysis and functions as a proton pump across the membrane. May play a role in reactive oxygen species (ROS) detoxification in the adrenal gland.</text>
</comment>
<evidence type="ECO:0000256" key="6">
    <source>
        <dbReference type="ARBA" id="ARBA00022475"/>
    </source>
</evidence>
<dbReference type="InterPro" id="IPR008143">
    <property type="entry name" value="Ala_DH/PNT_CS2"/>
</dbReference>
<evidence type="ECO:0000259" key="25">
    <source>
        <dbReference type="SMART" id="SM01002"/>
    </source>
</evidence>
<keyword evidence="15" id="KW-0007">Acetylation</keyword>
<keyword evidence="6" id="KW-1003">Cell membrane</keyword>
<feature type="transmembrane region" description="Helical" evidence="24">
    <location>
        <begin position="721"/>
        <end position="742"/>
    </location>
</feature>
<dbReference type="Pfam" id="PF05222">
    <property type="entry name" value="AlaDh_PNT_N"/>
    <property type="match status" value="1"/>
</dbReference>
<dbReference type="InterPro" id="IPR026255">
    <property type="entry name" value="NADP_transhyd_a"/>
</dbReference>
<comment type="similarity">
    <text evidence="3">In the N-terminal section; belongs to the AlaDH/PNT family.</text>
</comment>
<dbReference type="InterPro" id="IPR008142">
    <property type="entry name" value="AlaDH/PNT_CS1"/>
</dbReference>
<feature type="transmembrane region" description="Helical" evidence="24">
    <location>
        <begin position="582"/>
        <end position="602"/>
    </location>
</feature>
<feature type="transmembrane region" description="Helical" evidence="24">
    <location>
        <begin position="840"/>
        <end position="862"/>
    </location>
</feature>
<dbReference type="Pfam" id="PF01262">
    <property type="entry name" value="AlaDh_PNT_C"/>
    <property type="match status" value="1"/>
</dbReference>
<evidence type="ECO:0000256" key="5">
    <source>
        <dbReference type="ARBA" id="ARBA00012943"/>
    </source>
</evidence>
<comment type="catalytic activity">
    <reaction evidence="19">
        <text>NAD(+) + NADPH + H(+)(in) = NADH + NADP(+) + H(+)(out)</text>
        <dbReference type="Rhea" id="RHEA:47992"/>
        <dbReference type="ChEBI" id="CHEBI:15378"/>
        <dbReference type="ChEBI" id="CHEBI:57540"/>
        <dbReference type="ChEBI" id="CHEBI:57783"/>
        <dbReference type="ChEBI" id="CHEBI:57945"/>
        <dbReference type="ChEBI" id="CHEBI:58349"/>
        <dbReference type="EC" id="7.1.1.1"/>
    </reaction>
</comment>
<dbReference type="Gene3D" id="3.40.50.720">
    <property type="entry name" value="NAD(P)-binding Rossmann-like Domain"/>
    <property type="match status" value="2"/>
</dbReference>
<feature type="transmembrane region" description="Helical" evidence="24">
    <location>
        <begin position="542"/>
        <end position="562"/>
    </location>
</feature>
<evidence type="ECO:0000256" key="22">
    <source>
        <dbReference type="ARBA" id="ARBA00074145"/>
    </source>
</evidence>
<dbReference type="SMART" id="SM01002">
    <property type="entry name" value="AlaDh_PNT_C"/>
    <property type="match status" value="1"/>
</dbReference>
<evidence type="ECO:0000256" key="17">
    <source>
        <dbReference type="ARBA" id="ARBA00023128"/>
    </source>
</evidence>
<feature type="domain" description="Alanine dehydrogenase/pyridine nucleotide transhydrogenase NAD(H)-binding" evidence="25">
    <location>
        <begin position="208"/>
        <end position="372"/>
    </location>
</feature>
<evidence type="ECO:0000256" key="20">
    <source>
        <dbReference type="ARBA" id="ARBA00054910"/>
    </source>
</evidence>
<comment type="similarity">
    <text evidence="21">In the C-terminal section; belongs to the PNT beta subunit family.</text>
</comment>
<dbReference type="Pfam" id="PF12769">
    <property type="entry name" value="PNTB_4TM"/>
    <property type="match status" value="1"/>
</dbReference>
<dbReference type="PROSITE" id="PS00836">
    <property type="entry name" value="ALADH_PNT_1"/>
    <property type="match status" value="1"/>
</dbReference>
<evidence type="ECO:0000256" key="21">
    <source>
        <dbReference type="ARBA" id="ARBA00061558"/>
    </source>
</evidence>
<dbReference type="SUPFAM" id="SSF52467">
    <property type="entry name" value="DHS-like NAD/FAD-binding domain"/>
    <property type="match status" value="1"/>
</dbReference>
<comment type="caution">
    <text evidence="27">The sequence shown here is derived from an EMBL/GenBank/DDBJ whole genome shotgun (WGS) entry which is preliminary data.</text>
</comment>
<keyword evidence="12" id="KW-0809">Transit peptide</keyword>
<gene>
    <name evidence="27" type="ORF">BDN70DRAFT_872271</name>
</gene>
<dbReference type="CDD" id="cd05304">
    <property type="entry name" value="Rubrum_tdh"/>
    <property type="match status" value="1"/>
</dbReference>
<feature type="transmembrane region" description="Helical" evidence="24">
    <location>
        <begin position="816"/>
        <end position="834"/>
    </location>
</feature>
<reference evidence="27" key="1">
    <citation type="submission" date="2020-11" db="EMBL/GenBank/DDBJ databases">
        <authorList>
            <consortium name="DOE Joint Genome Institute"/>
            <person name="Ahrendt S."/>
            <person name="Riley R."/>
            <person name="Andreopoulos W."/>
            <person name="Labutti K."/>
            <person name="Pangilinan J."/>
            <person name="Ruiz-Duenas F.J."/>
            <person name="Barrasa J.M."/>
            <person name="Sanchez-Garcia M."/>
            <person name="Camarero S."/>
            <person name="Miyauchi S."/>
            <person name="Serrano A."/>
            <person name="Linde D."/>
            <person name="Babiker R."/>
            <person name="Drula E."/>
            <person name="Ayuso-Fernandez I."/>
            <person name="Pacheco R."/>
            <person name="Padilla G."/>
            <person name="Ferreira P."/>
            <person name="Barriuso J."/>
            <person name="Kellner H."/>
            <person name="Castanera R."/>
            <person name="Alfaro M."/>
            <person name="Ramirez L."/>
            <person name="Pisabarro A.G."/>
            <person name="Kuo A."/>
            <person name="Tritt A."/>
            <person name="Lipzen A."/>
            <person name="He G."/>
            <person name="Yan M."/>
            <person name="Ng V."/>
            <person name="Cullen D."/>
            <person name="Martin F."/>
            <person name="Rosso M.-N."/>
            <person name="Henrissat B."/>
            <person name="Hibbett D."/>
            <person name="Martinez A.T."/>
            <person name="Grigoriev I.V."/>
        </authorList>
    </citation>
    <scope>NUCLEOTIDE SEQUENCE</scope>
    <source>
        <strain evidence="27">CIRM-BRFM 674</strain>
    </source>
</reference>
<dbReference type="GO" id="GO:0016491">
    <property type="term" value="F:oxidoreductase activity"/>
    <property type="evidence" value="ECO:0007669"/>
    <property type="project" value="InterPro"/>
</dbReference>
<evidence type="ECO:0000256" key="9">
    <source>
        <dbReference type="ARBA" id="ARBA00022741"/>
    </source>
</evidence>
<feature type="transmembrane region" description="Helical" evidence="24">
    <location>
        <begin position="487"/>
        <end position="508"/>
    </location>
</feature>
<dbReference type="EC" id="7.1.1.1" evidence="5"/>
<feature type="transmembrane region" description="Helical" evidence="24">
    <location>
        <begin position="608"/>
        <end position="626"/>
    </location>
</feature>
<evidence type="ECO:0000313" key="28">
    <source>
        <dbReference type="Proteomes" id="UP000807469"/>
    </source>
</evidence>
<evidence type="ECO:0000256" key="16">
    <source>
        <dbReference type="ARBA" id="ARBA00023027"/>
    </source>
</evidence>
<evidence type="ECO:0000256" key="4">
    <source>
        <dbReference type="ARBA" id="ARBA00011738"/>
    </source>
</evidence>
<dbReference type="FunFam" id="3.40.50.1220:FF:000002">
    <property type="entry name" value="NAD(P) transhydrogenase subunit beta"/>
    <property type="match status" value="1"/>
</dbReference>
<dbReference type="Pfam" id="PF02233">
    <property type="entry name" value="PNTB"/>
    <property type="match status" value="1"/>
</dbReference>
<dbReference type="InterPro" id="IPR024605">
    <property type="entry name" value="NADP_transhyd_a_C"/>
</dbReference>
<dbReference type="SMART" id="SM01003">
    <property type="entry name" value="AlaDh_PNT_N"/>
    <property type="match status" value="1"/>
</dbReference>
<evidence type="ECO:0000256" key="7">
    <source>
        <dbReference type="ARBA" id="ARBA00022519"/>
    </source>
</evidence>
<dbReference type="Proteomes" id="UP000807469">
    <property type="component" value="Unassembled WGS sequence"/>
</dbReference>
<dbReference type="FunFam" id="3.40.50.720:FF:000028">
    <property type="entry name" value="NAD(P) transhydrogenase subunit alpha"/>
    <property type="match status" value="1"/>
</dbReference>
<comment type="subcellular location">
    <subcellularLocation>
        <location evidence="2">Cell inner membrane</location>
        <topology evidence="2">Multi-pass membrane protein</topology>
    </subcellularLocation>
    <subcellularLocation>
        <location evidence="1">Mitochondrion inner membrane</location>
        <topology evidence="1">Multi-pass membrane protein</topology>
        <orientation evidence="1">Matrix side</orientation>
    </subcellularLocation>
</comment>
<evidence type="ECO:0000256" key="18">
    <source>
        <dbReference type="ARBA" id="ARBA00023136"/>
    </source>
</evidence>
<dbReference type="AlphaFoldDB" id="A0A9P5ZBP8"/>
<protein>
    <recommendedName>
        <fullName evidence="22">NAD(P) transhydrogenase, mitochondrial</fullName>
        <ecNumber evidence="5">7.1.1.1</ecNumber>
    </recommendedName>
    <alternativeName>
        <fullName evidence="23">Nicotinamide nucleotide transhydrogenase</fullName>
    </alternativeName>
</protein>
<dbReference type="GO" id="GO:0005743">
    <property type="term" value="C:mitochondrial inner membrane"/>
    <property type="evidence" value="ECO:0007669"/>
    <property type="project" value="UniProtKB-SubCell"/>
</dbReference>
<comment type="subunit">
    <text evidence="4">Homodimer.</text>
</comment>
<evidence type="ECO:0000256" key="8">
    <source>
        <dbReference type="ARBA" id="ARBA00022692"/>
    </source>
</evidence>
<keyword evidence="13" id="KW-1278">Translocase</keyword>
<dbReference type="EMBL" id="MU155141">
    <property type="protein sequence ID" value="KAF9484729.1"/>
    <property type="molecule type" value="Genomic_DNA"/>
</dbReference>
<keyword evidence="7" id="KW-0997">Cell inner membrane</keyword>
<evidence type="ECO:0000256" key="23">
    <source>
        <dbReference type="ARBA" id="ARBA00079255"/>
    </source>
</evidence>
<dbReference type="NCBIfam" id="NF006942">
    <property type="entry name" value="PRK09424.1"/>
    <property type="match status" value="1"/>
</dbReference>
<evidence type="ECO:0000259" key="26">
    <source>
        <dbReference type="SMART" id="SM01003"/>
    </source>
</evidence>
<evidence type="ECO:0000256" key="24">
    <source>
        <dbReference type="SAM" id="Phobius"/>
    </source>
</evidence>
<sequence>MAARPYLAMNIAFKGRRIASALASSLGTPGCRYIHSTSRASNTISEKPEPDGSGIPYSTLTVGVPREIFPNERRVALTPQNAALLRKKGFSSVLVERNAGVESQFLDEQYAAAGATLVSQEELFKSSDILLKVRPPLLEQETGLLKDGSTVISFLYPAQNKAIVDALAQRNLNAFAMDMIPRISRAQVFDALSSMANIAGYKAVLEASNHFGRFLTGQVTAAGYIPPCKVLVIGAGVAGLSAIATARRLGAIVRGFDTRSAAREQVQSLGAEFIEVEIQEEGGGAGGYAKVMSKEFIEAEMALFLQQCKEVDIVITTALIPGQPAPKLITNEMVAAMKQGSVIVDLAAEAGGNCEATRPGELNVQSGVTVIGYTDLPSRLPTQSSTLYSNNITKFLLSIGGDGKYSVDLKDEVVRGSLIVQNGAVLPPVPRAMPPPVAAPPAAKAEDPVKAITPWQKATREVALVTAGMGTAVGLGKATGTAFMDSFFTFGLAGLVGYRVVWGVAPALHSPLMSVTNAISGLVGVAGMFVMGGGYFPGTIPQVLGALAVLLASINVAGGFILTKRMLDMFKRPTDPPEYSWFYAVPGVVFAGGFLAAASTGMAGLVQAGYLTSSILCIGSLSGLGSQTTARQGNALGILGVGSGVLASLGAVGFPPEVIAQFAGVATVGGLIGSVIGRRVTATELPQTVALLHSIVGLSAVFTSIGSVLQDTAHLSSLHMVTAYLGVVIGGITFTGSIVAFLKLAAKMSSRPLVLPGKHLVNVGLLGANVATMAGFLTMVNPTPLIAASFLGGSALLSFLKGFTTTASIGGADMPVVITVLNAYSGFALVAEGFMLDNPLLVSVGSLIGVSGSILSYIMCIAMNRSLTNVLFGGISAPVNAEAHKIEGTITKTTVDDTAEALANADSVILVVGYGMAVAKAQYAISEITAMLRAKGVNVRFAIHPVAGRMPGQCNVLLAEASVPYDIVLEMDEINDDFKDTDVTLVIGANDTVNPIALESGSAIAGMPVLHAWKSKQVIVMKRGLASGYADVPNPMFYMPGTKMLFGDAKDTCEAIKRSLESRFQAK</sequence>
<proteinExistence type="inferred from homology"/>
<dbReference type="SUPFAM" id="SSF51735">
    <property type="entry name" value="NAD(P)-binding Rossmann-fold domains"/>
    <property type="match status" value="1"/>
</dbReference>
<evidence type="ECO:0000256" key="10">
    <source>
        <dbReference type="ARBA" id="ARBA00022792"/>
    </source>
</evidence>
<dbReference type="InterPro" id="IPR007886">
    <property type="entry name" value="AlaDH/PNT_N"/>
</dbReference>
<name>A0A9P5ZBP8_9AGAR</name>
<dbReference type="PROSITE" id="PS00837">
    <property type="entry name" value="ALADH_PNT_2"/>
    <property type="match status" value="1"/>
</dbReference>
<keyword evidence="28" id="KW-1185">Reference proteome</keyword>
<dbReference type="GO" id="GO:0050661">
    <property type="term" value="F:NADP binding"/>
    <property type="evidence" value="ECO:0007669"/>
    <property type="project" value="TreeGrafter"/>
</dbReference>
<evidence type="ECO:0000256" key="11">
    <source>
        <dbReference type="ARBA" id="ARBA00022857"/>
    </source>
</evidence>
<keyword evidence="17" id="KW-0496">Mitochondrion</keyword>
<evidence type="ECO:0000256" key="13">
    <source>
        <dbReference type="ARBA" id="ARBA00022967"/>
    </source>
</evidence>
<feature type="transmembrane region" description="Helical" evidence="24">
    <location>
        <begin position="786"/>
        <end position="804"/>
    </location>
</feature>
<dbReference type="InterPro" id="IPR036291">
    <property type="entry name" value="NAD(P)-bd_dom_sf"/>
</dbReference>
<dbReference type="InterPro" id="IPR034300">
    <property type="entry name" value="PNTB-like"/>
</dbReference>
<keyword evidence="8 24" id="KW-0812">Transmembrane</keyword>
<dbReference type="InterPro" id="IPR029035">
    <property type="entry name" value="DHS-like_NAD/FAD-binding_dom"/>
</dbReference>
<feature type="domain" description="Alanine dehydrogenase/pyridine nucleotide transhydrogenase N-terminal" evidence="26">
    <location>
        <begin position="63"/>
        <end position="199"/>
    </location>
</feature>
<dbReference type="GO" id="GO:0006740">
    <property type="term" value="P:NADPH regeneration"/>
    <property type="evidence" value="ECO:0007669"/>
    <property type="project" value="TreeGrafter"/>
</dbReference>
<dbReference type="GO" id="GO:0005886">
    <property type="term" value="C:plasma membrane"/>
    <property type="evidence" value="ECO:0007669"/>
    <property type="project" value="UniProtKB-SubCell"/>
</dbReference>
<keyword evidence="10" id="KW-0999">Mitochondrion inner membrane</keyword>
<keyword evidence="14 24" id="KW-1133">Transmembrane helix</keyword>
<dbReference type="OrthoDB" id="37244at2759"/>
<evidence type="ECO:0000256" key="12">
    <source>
        <dbReference type="ARBA" id="ARBA00022946"/>
    </source>
</evidence>
<dbReference type="Gene3D" id="3.40.50.1220">
    <property type="entry name" value="TPP-binding domain"/>
    <property type="match status" value="1"/>
</dbReference>